<protein>
    <recommendedName>
        <fullName evidence="4">Tail assembly chaperone</fullName>
    </recommendedName>
</protein>
<sequence>MAKIEDFFTRSQANEGRRVPLGLPDGTPTEHWLHIIGLDSDRFRRANFNYSKRLRELQDMETPEQKVEKGEELLRELQAHLVTGWSFETECTVENVANFFKEAPHIASIVDTLAGNRKFFATASMSGSPSTPKRSSSSAKGRKGRK</sequence>
<proteinExistence type="predicted"/>
<feature type="compositionally biased region" description="Low complexity" evidence="1">
    <location>
        <begin position="124"/>
        <end position="139"/>
    </location>
</feature>
<evidence type="ECO:0000313" key="3">
    <source>
        <dbReference type="Proteomes" id="UP000308339"/>
    </source>
</evidence>
<dbReference type="Proteomes" id="UP000308339">
    <property type="component" value="Segment"/>
</dbReference>
<reference evidence="2 3" key="1">
    <citation type="journal article" date="2019" name="Microbiol. Resour. Announc.">
        <title>Complete Genome Sequence of Serratia marcescens Siphophage Serbin.</title>
        <authorList>
            <person name="Williams E.A."/>
            <person name="Hopson H."/>
            <person name="Rodriguez A."/>
            <person name="Kongari R."/>
            <person name="Bonasera R."/>
            <person name="Hernandez-Morales A.C."/>
            <person name="Liu M."/>
        </authorList>
    </citation>
    <scope>NUCLEOTIDE SEQUENCE [LARGE SCALE GENOMIC DNA]</scope>
</reference>
<evidence type="ECO:0000313" key="2">
    <source>
        <dbReference type="EMBL" id="QBQ72935.1"/>
    </source>
</evidence>
<feature type="region of interest" description="Disordered" evidence="1">
    <location>
        <begin position="122"/>
        <end position="146"/>
    </location>
</feature>
<organism evidence="2 3">
    <name type="scientific">Serratia phage Serbin</name>
    <dbReference type="NCBI Taxonomy" id="2562181"/>
    <lineage>
        <taxon>Viruses</taxon>
        <taxon>Duplodnaviria</taxon>
        <taxon>Heunggongvirae</taxon>
        <taxon>Uroviricota</taxon>
        <taxon>Caudoviricetes</taxon>
        <taxon>Serbinvirus</taxon>
        <taxon>Serbinvirus serbin</taxon>
    </lineage>
</organism>
<gene>
    <name evidence="2" type="ORF">CPT_Serbin_019</name>
</gene>
<accession>A0A482MH06</accession>
<keyword evidence="3" id="KW-1185">Reference proteome</keyword>
<evidence type="ECO:0000256" key="1">
    <source>
        <dbReference type="SAM" id="MobiDB-lite"/>
    </source>
</evidence>
<dbReference type="EMBL" id="MK608336">
    <property type="protein sequence ID" value="QBQ72935.1"/>
    <property type="molecule type" value="Genomic_DNA"/>
</dbReference>
<evidence type="ECO:0008006" key="4">
    <source>
        <dbReference type="Google" id="ProtNLM"/>
    </source>
</evidence>
<name>A0A482MH06_9CAUD</name>